<comment type="caution">
    <text evidence="2">The sequence shown here is derived from an EMBL/GenBank/DDBJ whole genome shotgun (WGS) entry which is preliminary data.</text>
</comment>
<evidence type="ECO:0000313" key="2">
    <source>
        <dbReference type="EMBL" id="GAA4088967.1"/>
    </source>
</evidence>
<keyword evidence="3" id="KW-1185">Reference proteome</keyword>
<feature type="compositionally biased region" description="Basic and acidic residues" evidence="1">
    <location>
        <begin position="282"/>
        <end position="291"/>
    </location>
</feature>
<feature type="compositionally biased region" description="Low complexity" evidence="1">
    <location>
        <begin position="272"/>
        <end position="281"/>
    </location>
</feature>
<feature type="compositionally biased region" description="Basic and acidic residues" evidence="1">
    <location>
        <begin position="179"/>
        <end position="208"/>
    </location>
</feature>
<evidence type="ECO:0008006" key="4">
    <source>
        <dbReference type="Google" id="ProtNLM"/>
    </source>
</evidence>
<dbReference type="RefSeq" id="WP_344953580.1">
    <property type="nucleotide sequence ID" value="NZ_BAAAZG010000043.1"/>
</dbReference>
<proteinExistence type="predicted"/>
<feature type="region of interest" description="Disordered" evidence="1">
    <location>
        <begin position="137"/>
        <end position="226"/>
    </location>
</feature>
<protein>
    <recommendedName>
        <fullName evidence="4">Transposase</fullName>
    </recommendedName>
</protein>
<organism evidence="2 3">
    <name type="scientific">Actinomadura miaoliensis</name>
    <dbReference type="NCBI Taxonomy" id="430685"/>
    <lineage>
        <taxon>Bacteria</taxon>
        <taxon>Bacillati</taxon>
        <taxon>Actinomycetota</taxon>
        <taxon>Actinomycetes</taxon>
        <taxon>Streptosporangiales</taxon>
        <taxon>Thermomonosporaceae</taxon>
        <taxon>Actinomadura</taxon>
    </lineage>
</organism>
<evidence type="ECO:0000313" key="3">
    <source>
        <dbReference type="Proteomes" id="UP001500683"/>
    </source>
</evidence>
<reference evidence="3" key="1">
    <citation type="journal article" date="2019" name="Int. J. Syst. Evol. Microbiol.">
        <title>The Global Catalogue of Microorganisms (GCM) 10K type strain sequencing project: providing services to taxonomists for standard genome sequencing and annotation.</title>
        <authorList>
            <consortium name="The Broad Institute Genomics Platform"/>
            <consortium name="The Broad Institute Genome Sequencing Center for Infectious Disease"/>
            <person name="Wu L."/>
            <person name="Ma J."/>
        </authorList>
    </citation>
    <scope>NUCLEOTIDE SEQUENCE [LARGE SCALE GENOMIC DNA]</scope>
    <source>
        <strain evidence="3">JCM 16702</strain>
    </source>
</reference>
<feature type="compositionally biased region" description="Basic and acidic residues" evidence="1">
    <location>
        <begin position="215"/>
        <end position="226"/>
    </location>
</feature>
<feature type="region of interest" description="Disordered" evidence="1">
    <location>
        <begin position="252"/>
        <end position="291"/>
    </location>
</feature>
<sequence length="291" mass="31674">MDFSSAAHELYGVTPEEFVATRKRLVEQARNAGDAALAKRVGALRRPTLPAWAVNLLSRAAGEELGWLLDVGEQMREAWASGGPIGGLEQRRGELVALLVRTAGRLAREAGHPLRDDAVREVEDTLQAATVDTDVAEEVREGRLTRPRSHAGFVPAGFALAPPRPRPPQPAKARGKAGKRPESQAAERQRAGQAARDRARSAQEERARKAAARAEQAERALAEHDAEVVAAKEHLTEAAADVRRLRRELDRAVEREEAARRRLDRAEEARSHAAQAAARARGAADEAARTR</sequence>
<feature type="compositionally biased region" description="Basic and acidic residues" evidence="1">
    <location>
        <begin position="252"/>
        <end position="271"/>
    </location>
</feature>
<gene>
    <name evidence="2" type="ORF">GCM10022214_56850</name>
</gene>
<accession>A0ABP7WII1</accession>
<name>A0ABP7WII1_9ACTN</name>
<dbReference type="Proteomes" id="UP001500683">
    <property type="component" value="Unassembled WGS sequence"/>
</dbReference>
<dbReference type="EMBL" id="BAAAZG010000043">
    <property type="protein sequence ID" value="GAA4088967.1"/>
    <property type="molecule type" value="Genomic_DNA"/>
</dbReference>
<evidence type="ECO:0000256" key="1">
    <source>
        <dbReference type="SAM" id="MobiDB-lite"/>
    </source>
</evidence>